<dbReference type="EMBL" id="ML002585">
    <property type="protein sequence ID" value="RKP36853.1"/>
    <property type="molecule type" value="Genomic_DNA"/>
</dbReference>
<gene>
    <name evidence="2" type="ORF">BJ085DRAFT_39779</name>
</gene>
<keyword evidence="3" id="KW-1185">Reference proteome</keyword>
<protein>
    <submittedName>
        <fullName evidence="2">Uncharacterized protein</fullName>
    </submittedName>
</protein>
<feature type="region of interest" description="Disordered" evidence="1">
    <location>
        <begin position="1"/>
        <end position="55"/>
    </location>
</feature>
<evidence type="ECO:0000256" key="1">
    <source>
        <dbReference type="SAM" id="MobiDB-lite"/>
    </source>
</evidence>
<dbReference type="Proteomes" id="UP000268162">
    <property type="component" value="Unassembled WGS sequence"/>
</dbReference>
<evidence type="ECO:0000313" key="2">
    <source>
        <dbReference type="EMBL" id="RKP36853.1"/>
    </source>
</evidence>
<name>A0A4P9ZTK4_9FUNG</name>
<feature type="non-terminal residue" evidence="2">
    <location>
        <position position="183"/>
    </location>
</feature>
<accession>A0A4P9ZTK4</accession>
<feature type="compositionally biased region" description="Basic and acidic residues" evidence="1">
    <location>
        <begin position="21"/>
        <end position="40"/>
    </location>
</feature>
<reference evidence="3" key="1">
    <citation type="journal article" date="2018" name="Nat. Microbiol.">
        <title>Leveraging single-cell genomics to expand the fungal tree of life.</title>
        <authorList>
            <person name="Ahrendt S.R."/>
            <person name="Quandt C.A."/>
            <person name="Ciobanu D."/>
            <person name="Clum A."/>
            <person name="Salamov A."/>
            <person name="Andreopoulos B."/>
            <person name="Cheng J.F."/>
            <person name="Woyke T."/>
            <person name="Pelin A."/>
            <person name="Henrissat B."/>
            <person name="Reynolds N.K."/>
            <person name="Benny G.L."/>
            <person name="Smith M.E."/>
            <person name="James T.Y."/>
            <person name="Grigoriev I.V."/>
        </authorList>
    </citation>
    <scope>NUCLEOTIDE SEQUENCE [LARGE SCALE GENOMIC DNA]</scope>
    <source>
        <strain evidence="3">RSA 468</strain>
    </source>
</reference>
<organism evidence="2 3">
    <name type="scientific">Dimargaris cristalligena</name>
    <dbReference type="NCBI Taxonomy" id="215637"/>
    <lineage>
        <taxon>Eukaryota</taxon>
        <taxon>Fungi</taxon>
        <taxon>Fungi incertae sedis</taxon>
        <taxon>Zoopagomycota</taxon>
        <taxon>Kickxellomycotina</taxon>
        <taxon>Dimargaritomycetes</taxon>
        <taxon>Dimargaritales</taxon>
        <taxon>Dimargaritaceae</taxon>
        <taxon>Dimargaris</taxon>
    </lineage>
</organism>
<evidence type="ECO:0000313" key="3">
    <source>
        <dbReference type="Proteomes" id="UP000268162"/>
    </source>
</evidence>
<proteinExistence type="predicted"/>
<dbReference type="AlphaFoldDB" id="A0A4P9ZTK4"/>
<sequence>MSSSTDENQALELLAPLDTKQQQDHEVPAGGPEDHVDPPRKPTMGPMPPGKKKPLQLSDLSAGTLHRLAKVKNKPLTQIEILRGLVYQKVHDMLTPEIIDKIPTSVLDIVTGKKTIAQSICGDSSDDELGDENDLVGTADQSSTQLVTIKRDRRPFFTVNMVPTLLRAVDKAGFTAMTELQEK</sequence>